<organism evidence="3 4">
    <name type="scientific">Leucobacter edaphi</name>
    <dbReference type="NCBI Taxonomy" id="2796472"/>
    <lineage>
        <taxon>Bacteria</taxon>
        <taxon>Bacillati</taxon>
        <taxon>Actinomycetota</taxon>
        <taxon>Actinomycetes</taxon>
        <taxon>Micrococcales</taxon>
        <taxon>Microbacteriaceae</taxon>
        <taxon>Leucobacter</taxon>
    </lineage>
</organism>
<dbReference type="RefSeq" id="WP_200131483.1">
    <property type="nucleotide sequence ID" value="NZ_JAEHOI010000002.1"/>
</dbReference>
<feature type="region of interest" description="Disordered" evidence="1">
    <location>
        <begin position="62"/>
        <end position="102"/>
    </location>
</feature>
<dbReference type="EMBL" id="JAEHOI010000002">
    <property type="protein sequence ID" value="MBK0421320.1"/>
    <property type="molecule type" value="Genomic_DNA"/>
</dbReference>
<keyword evidence="2" id="KW-0472">Membrane</keyword>
<proteinExistence type="predicted"/>
<dbReference type="AlphaFoldDB" id="A0A934QAT5"/>
<feature type="transmembrane region" description="Helical" evidence="2">
    <location>
        <begin position="29"/>
        <end position="50"/>
    </location>
</feature>
<comment type="caution">
    <text evidence="3">The sequence shown here is derived from an EMBL/GenBank/DDBJ whole genome shotgun (WGS) entry which is preliminary data.</text>
</comment>
<protein>
    <submittedName>
        <fullName evidence="3">Uncharacterized protein</fullName>
    </submittedName>
</protein>
<name>A0A934QAT5_9MICO</name>
<accession>A0A934QAT5</accession>
<gene>
    <name evidence="3" type="ORF">JD292_04430</name>
</gene>
<reference evidence="3" key="1">
    <citation type="submission" date="2020-12" db="EMBL/GenBank/DDBJ databases">
        <title>Leucobacter sp. CAS2, isolated from Chromium sludge.</title>
        <authorList>
            <person name="Xu Z."/>
        </authorList>
    </citation>
    <scope>NUCLEOTIDE SEQUENCE</scope>
    <source>
        <strain evidence="3">CSA2</strain>
    </source>
</reference>
<evidence type="ECO:0000313" key="4">
    <source>
        <dbReference type="Proteomes" id="UP000618733"/>
    </source>
</evidence>
<evidence type="ECO:0000313" key="3">
    <source>
        <dbReference type="EMBL" id="MBK0421320.1"/>
    </source>
</evidence>
<keyword evidence="2" id="KW-1133">Transmembrane helix</keyword>
<sequence length="102" mass="10406">MIAQAVFLAQFATLMLAVGAIPFLPESSILPVLGALVGTAILATAAPRLLGRILGSARIPVPLPRRRSGQTGRSPRISLPTDPGRAGSPQPRAPSGVLGVHA</sequence>
<dbReference type="Proteomes" id="UP000618733">
    <property type="component" value="Unassembled WGS sequence"/>
</dbReference>
<keyword evidence="2" id="KW-0812">Transmembrane</keyword>
<keyword evidence="4" id="KW-1185">Reference proteome</keyword>
<evidence type="ECO:0000256" key="2">
    <source>
        <dbReference type="SAM" id="Phobius"/>
    </source>
</evidence>
<evidence type="ECO:0000256" key="1">
    <source>
        <dbReference type="SAM" id="MobiDB-lite"/>
    </source>
</evidence>